<proteinExistence type="predicted"/>
<dbReference type="NCBIfam" id="TIGR01640">
    <property type="entry name" value="F_box_assoc_1"/>
    <property type="match status" value="1"/>
</dbReference>
<dbReference type="AlphaFoldDB" id="A0A5J9WPQ9"/>
<dbReference type="Pfam" id="PF24750">
    <property type="entry name" value="b-prop_At3g26010-like"/>
    <property type="match status" value="1"/>
</dbReference>
<accession>A0A5J9WPQ9</accession>
<dbReference type="InterPro" id="IPR017451">
    <property type="entry name" value="F-box-assoc_interact_dom"/>
</dbReference>
<dbReference type="InterPro" id="IPR056592">
    <property type="entry name" value="Beta-prop_At3g26010-like"/>
</dbReference>
<dbReference type="EMBL" id="RWGY01000002">
    <property type="protein sequence ID" value="TVU50143.1"/>
    <property type="molecule type" value="Genomic_DNA"/>
</dbReference>
<evidence type="ECO:0000313" key="4">
    <source>
        <dbReference type="Proteomes" id="UP000324897"/>
    </source>
</evidence>
<dbReference type="CDD" id="cd22157">
    <property type="entry name" value="F-box_AtFBW1-like"/>
    <property type="match status" value="1"/>
</dbReference>
<dbReference type="SUPFAM" id="SSF81383">
    <property type="entry name" value="F-box domain"/>
    <property type="match status" value="1"/>
</dbReference>
<dbReference type="PANTHER" id="PTHR35546:SF105">
    <property type="entry name" value="OS05G0139200 PROTEIN"/>
    <property type="match status" value="1"/>
</dbReference>
<dbReference type="InterPro" id="IPR055290">
    <property type="entry name" value="At3g26010-like"/>
</dbReference>
<protein>
    <recommendedName>
        <fullName evidence="2">F-box domain-containing protein</fullName>
    </recommendedName>
</protein>
<dbReference type="PANTHER" id="PTHR35546">
    <property type="entry name" value="F-BOX PROTEIN INTERACTION DOMAIN PROTEIN-RELATED"/>
    <property type="match status" value="1"/>
</dbReference>
<dbReference type="InterPro" id="IPR036047">
    <property type="entry name" value="F-box-like_dom_sf"/>
</dbReference>
<dbReference type="OrthoDB" id="1848451at2759"/>
<feature type="region of interest" description="Disordered" evidence="1">
    <location>
        <begin position="1"/>
        <end position="25"/>
    </location>
</feature>
<evidence type="ECO:0000259" key="2">
    <source>
        <dbReference type="PROSITE" id="PS50181"/>
    </source>
</evidence>
<gene>
    <name evidence="3" type="ORF">EJB05_01500</name>
</gene>
<evidence type="ECO:0000256" key="1">
    <source>
        <dbReference type="SAM" id="MobiDB-lite"/>
    </source>
</evidence>
<comment type="caution">
    <text evidence="3">The sequence shown here is derived from an EMBL/GenBank/DDBJ whole genome shotgun (WGS) entry which is preliminary data.</text>
</comment>
<keyword evidence="4" id="KW-1185">Reference proteome</keyword>
<dbReference type="Pfam" id="PF00646">
    <property type="entry name" value="F-box"/>
    <property type="match status" value="1"/>
</dbReference>
<dbReference type="Proteomes" id="UP000324897">
    <property type="component" value="Chromosome 6"/>
</dbReference>
<dbReference type="PROSITE" id="PS50181">
    <property type="entry name" value="FBOX"/>
    <property type="match status" value="1"/>
</dbReference>
<feature type="domain" description="F-box" evidence="2">
    <location>
        <begin position="22"/>
        <end position="68"/>
    </location>
</feature>
<dbReference type="InterPro" id="IPR001810">
    <property type="entry name" value="F-box_dom"/>
</dbReference>
<feature type="non-terminal residue" evidence="3">
    <location>
        <position position="1"/>
    </location>
</feature>
<sequence>MAGGSSRKRNGGRKRRRRRKRPNPMDQLTDDLLVEILSRVPYRSVRRFTCVSKRWRDLIAHPDHRRKLPQTLAGFFYHFYDSSPSCFVNVSGTGPPLVDASLAFLPDRERKGLNLSDSCNGLLLCHRFRIATDLDEFDYLVINPATGNWVTVPVPRRRSDTVRARLGFDPAISSHFHVFEFQLDWDWDSDGEDGHIDGDGHVLGVKIYSSETGLWSYKQSDWSDDVTLATYCKSVFVNGMLYVVATEFVIGVVDVEGKTWRIIDFPFEKPSVDAAPGYIDLLQGKLHLAIGKGDVTGDKLEIWVLEDVSSEEWTLKHTVSLMHMVGLQFVLFGYDYIVAAVHPDRNMVFFIFGDDKALMSYDMDSGKVCVIRKLGRNCSQYFGIPYVPLLSESMADGQQ</sequence>
<name>A0A5J9WPQ9_9POAL</name>
<dbReference type="Gene3D" id="1.20.1280.50">
    <property type="match status" value="1"/>
</dbReference>
<reference evidence="3 4" key="1">
    <citation type="journal article" date="2019" name="Sci. Rep.">
        <title>A high-quality genome of Eragrostis curvula grass provides insights into Poaceae evolution and supports new strategies to enhance forage quality.</title>
        <authorList>
            <person name="Carballo J."/>
            <person name="Santos B.A.C.M."/>
            <person name="Zappacosta D."/>
            <person name="Garbus I."/>
            <person name="Selva J.P."/>
            <person name="Gallo C.A."/>
            <person name="Diaz A."/>
            <person name="Albertini E."/>
            <person name="Caccamo M."/>
            <person name="Echenique V."/>
        </authorList>
    </citation>
    <scope>NUCLEOTIDE SEQUENCE [LARGE SCALE GENOMIC DNA]</scope>
    <source>
        <strain evidence="4">cv. Victoria</strain>
        <tissue evidence="3">Leaf</tissue>
    </source>
</reference>
<evidence type="ECO:0000313" key="3">
    <source>
        <dbReference type="EMBL" id="TVU50143.1"/>
    </source>
</evidence>
<feature type="compositionally biased region" description="Basic residues" evidence="1">
    <location>
        <begin position="1"/>
        <end position="22"/>
    </location>
</feature>
<dbReference type="Gramene" id="TVU50143">
    <property type="protein sequence ID" value="TVU50143"/>
    <property type="gene ID" value="EJB05_01500"/>
</dbReference>
<organism evidence="3 4">
    <name type="scientific">Eragrostis curvula</name>
    <name type="common">weeping love grass</name>
    <dbReference type="NCBI Taxonomy" id="38414"/>
    <lineage>
        <taxon>Eukaryota</taxon>
        <taxon>Viridiplantae</taxon>
        <taxon>Streptophyta</taxon>
        <taxon>Embryophyta</taxon>
        <taxon>Tracheophyta</taxon>
        <taxon>Spermatophyta</taxon>
        <taxon>Magnoliopsida</taxon>
        <taxon>Liliopsida</taxon>
        <taxon>Poales</taxon>
        <taxon>Poaceae</taxon>
        <taxon>PACMAD clade</taxon>
        <taxon>Chloridoideae</taxon>
        <taxon>Eragrostideae</taxon>
        <taxon>Eragrostidinae</taxon>
        <taxon>Eragrostis</taxon>
    </lineage>
</organism>
<dbReference type="SMART" id="SM00256">
    <property type="entry name" value="FBOX"/>
    <property type="match status" value="1"/>
</dbReference>